<keyword evidence="4 6" id="KW-0472">Membrane</keyword>
<dbReference type="EMBL" id="AGBF01000242">
    <property type="protein sequence ID" value="EGX55307.1"/>
    <property type="molecule type" value="Genomic_DNA"/>
</dbReference>
<feature type="region of interest" description="Disordered" evidence="7">
    <location>
        <begin position="23"/>
        <end position="42"/>
    </location>
</feature>
<dbReference type="PROSITE" id="PS51012">
    <property type="entry name" value="ABC_TM2"/>
    <property type="match status" value="1"/>
</dbReference>
<dbReference type="GO" id="GO:0043190">
    <property type="term" value="C:ATP-binding cassette (ABC) transporter complex"/>
    <property type="evidence" value="ECO:0007669"/>
    <property type="project" value="InterPro"/>
</dbReference>
<feature type="transmembrane region" description="Helical" evidence="6">
    <location>
        <begin position="79"/>
        <end position="102"/>
    </location>
</feature>
<dbReference type="Pfam" id="PF01061">
    <property type="entry name" value="ABC2_membrane"/>
    <property type="match status" value="1"/>
</dbReference>
<dbReference type="GO" id="GO:0046677">
    <property type="term" value="P:response to antibiotic"/>
    <property type="evidence" value="ECO:0007669"/>
    <property type="project" value="UniProtKB-KW"/>
</dbReference>
<organism evidence="9 10">
    <name type="scientific">Streptomyces zinciresistens K42</name>
    <dbReference type="NCBI Taxonomy" id="700597"/>
    <lineage>
        <taxon>Bacteria</taxon>
        <taxon>Bacillati</taxon>
        <taxon>Actinomycetota</taxon>
        <taxon>Actinomycetes</taxon>
        <taxon>Kitasatosporales</taxon>
        <taxon>Streptomycetaceae</taxon>
        <taxon>Streptomyces</taxon>
    </lineage>
</organism>
<keyword evidence="6" id="KW-0813">Transport</keyword>
<evidence type="ECO:0000313" key="9">
    <source>
        <dbReference type="EMBL" id="EGX55307.1"/>
    </source>
</evidence>
<comment type="caution">
    <text evidence="9">The sequence shown here is derived from an EMBL/GenBank/DDBJ whole genome shotgun (WGS) entry which is preliminary data.</text>
</comment>
<comment type="subcellular location">
    <subcellularLocation>
        <location evidence="6">Cell membrane</location>
        <topology evidence="6">Multi-pass membrane protein</topology>
    </subcellularLocation>
    <subcellularLocation>
        <location evidence="1">Membrane</location>
        <topology evidence="1">Multi-pass membrane protein</topology>
    </subcellularLocation>
</comment>
<evidence type="ECO:0000256" key="5">
    <source>
        <dbReference type="ARBA" id="ARBA00023251"/>
    </source>
</evidence>
<proteinExistence type="inferred from homology"/>
<sequence length="304" mass="32170">MSARTTPTADEALRPVTAPATAGGALRPAAATTAAGAARPPAGDDARIGLRGHLRHTGALVRRNLLWIRKDPESMADAVLMPIIFTLLFVFVFGGSIGQALGGGQDRYVQYVIPGMIAMMSMTLSQGVGTGFSQDFNSGVMDRFRSLPIGRGSVLFAKISVELLRMLFATAVLMVVAVLVGFEITSWPGLLATVALSIAFASSIMWVFLTLGVIMKSAQSVQAMGFLVLFPLQFGSSIFAPTTSMPGWLRTFTDYNPLSTLADAARGLMLGGPVATDLWVTLGWSVAITAVMAPVAIHKFRTKS</sequence>
<feature type="compositionally biased region" description="Low complexity" evidence="7">
    <location>
        <begin position="23"/>
        <end position="41"/>
    </location>
</feature>
<keyword evidence="3 6" id="KW-1133">Transmembrane helix</keyword>
<comment type="similarity">
    <text evidence="6">Belongs to the ABC-2 integral membrane protein family.</text>
</comment>
<evidence type="ECO:0000256" key="2">
    <source>
        <dbReference type="ARBA" id="ARBA00022692"/>
    </source>
</evidence>
<dbReference type="GO" id="GO:0140359">
    <property type="term" value="F:ABC-type transporter activity"/>
    <property type="evidence" value="ECO:0007669"/>
    <property type="project" value="InterPro"/>
</dbReference>
<dbReference type="PATRIC" id="fig|700597.3.peg.6564"/>
<dbReference type="RefSeq" id="WP_007503672.1">
    <property type="nucleotide sequence ID" value="NZ_AGBF01000242.1"/>
</dbReference>
<feature type="transmembrane region" description="Helical" evidence="6">
    <location>
        <begin position="108"/>
        <end position="128"/>
    </location>
</feature>
<keyword evidence="10" id="KW-1185">Reference proteome</keyword>
<dbReference type="InterPro" id="IPR013525">
    <property type="entry name" value="ABC2_TM"/>
</dbReference>
<dbReference type="Proteomes" id="UP000004217">
    <property type="component" value="Unassembled WGS sequence"/>
</dbReference>
<dbReference type="PANTHER" id="PTHR43229:SF2">
    <property type="entry name" value="NODULATION PROTEIN J"/>
    <property type="match status" value="1"/>
</dbReference>
<feature type="domain" description="ABC transmembrane type-2" evidence="8">
    <location>
        <begin position="73"/>
        <end position="303"/>
    </location>
</feature>
<dbReference type="PIRSF" id="PIRSF006648">
    <property type="entry name" value="DrrB"/>
    <property type="match status" value="1"/>
</dbReference>
<evidence type="ECO:0000256" key="6">
    <source>
        <dbReference type="RuleBase" id="RU361157"/>
    </source>
</evidence>
<dbReference type="PANTHER" id="PTHR43229">
    <property type="entry name" value="NODULATION PROTEIN J"/>
    <property type="match status" value="1"/>
</dbReference>
<evidence type="ECO:0000256" key="7">
    <source>
        <dbReference type="SAM" id="MobiDB-lite"/>
    </source>
</evidence>
<feature type="transmembrane region" description="Helical" evidence="6">
    <location>
        <begin position="163"/>
        <end position="184"/>
    </location>
</feature>
<gene>
    <name evidence="9" type="ORF">SZN_33571</name>
</gene>
<dbReference type="AlphaFoldDB" id="G2GMG2"/>
<dbReference type="InterPro" id="IPR047817">
    <property type="entry name" value="ABC2_TM_bact-type"/>
</dbReference>
<protein>
    <recommendedName>
        <fullName evidence="6">Transport permease protein</fullName>
    </recommendedName>
</protein>
<dbReference type="InterPro" id="IPR000412">
    <property type="entry name" value="ABC_2_transport"/>
</dbReference>
<evidence type="ECO:0000313" key="10">
    <source>
        <dbReference type="Proteomes" id="UP000004217"/>
    </source>
</evidence>
<feature type="transmembrane region" description="Helical" evidence="6">
    <location>
        <begin position="278"/>
        <end position="297"/>
    </location>
</feature>
<evidence type="ECO:0000256" key="3">
    <source>
        <dbReference type="ARBA" id="ARBA00022989"/>
    </source>
</evidence>
<evidence type="ECO:0000256" key="4">
    <source>
        <dbReference type="ARBA" id="ARBA00023136"/>
    </source>
</evidence>
<dbReference type="InterPro" id="IPR051784">
    <property type="entry name" value="Nod_factor_ABC_transporter"/>
</dbReference>
<name>G2GMG2_9ACTN</name>
<keyword evidence="6" id="KW-1003">Cell membrane</keyword>
<evidence type="ECO:0000256" key="1">
    <source>
        <dbReference type="ARBA" id="ARBA00004141"/>
    </source>
</evidence>
<reference evidence="9 10" key="1">
    <citation type="submission" date="2011-08" db="EMBL/GenBank/DDBJ databases">
        <authorList>
            <person name="Lin Y."/>
            <person name="Hao X."/>
            <person name="Johnstone L."/>
            <person name="Miller S.J."/>
            <person name="Wei G."/>
            <person name="Rensing C."/>
        </authorList>
    </citation>
    <scope>NUCLEOTIDE SEQUENCE [LARGE SCALE GENOMIC DNA]</scope>
    <source>
        <strain evidence="9 10">K42</strain>
    </source>
</reference>
<keyword evidence="5" id="KW-0046">Antibiotic resistance</keyword>
<keyword evidence="2 6" id="KW-0812">Transmembrane</keyword>
<feature type="transmembrane region" description="Helical" evidence="6">
    <location>
        <begin position="190"/>
        <end position="214"/>
    </location>
</feature>
<feature type="transmembrane region" description="Helical" evidence="6">
    <location>
        <begin position="226"/>
        <end position="249"/>
    </location>
</feature>
<accession>G2GMG2</accession>
<evidence type="ECO:0000259" key="8">
    <source>
        <dbReference type="PROSITE" id="PS51012"/>
    </source>
</evidence>